<evidence type="ECO:0000256" key="1">
    <source>
        <dbReference type="ARBA" id="ARBA00023002"/>
    </source>
</evidence>
<evidence type="ECO:0000313" key="6">
    <source>
        <dbReference type="Proteomes" id="UP000245942"/>
    </source>
</evidence>
<feature type="domain" description="D-isomer specific 2-hydroxyacid dehydrogenase catalytic" evidence="3">
    <location>
        <begin position="75"/>
        <end position="389"/>
    </location>
</feature>
<dbReference type="GO" id="GO:0005829">
    <property type="term" value="C:cytosol"/>
    <property type="evidence" value="ECO:0007669"/>
    <property type="project" value="TreeGrafter"/>
</dbReference>
<dbReference type="PANTHER" id="PTHR10996">
    <property type="entry name" value="2-HYDROXYACID DEHYDROGENASE-RELATED"/>
    <property type="match status" value="1"/>
</dbReference>
<evidence type="ECO:0000256" key="2">
    <source>
        <dbReference type="RuleBase" id="RU003719"/>
    </source>
</evidence>
<organism evidence="5 6">
    <name type="scientific">Pseudomicrostroma glucosiphilum</name>
    <dbReference type="NCBI Taxonomy" id="1684307"/>
    <lineage>
        <taxon>Eukaryota</taxon>
        <taxon>Fungi</taxon>
        <taxon>Dikarya</taxon>
        <taxon>Basidiomycota</taxon>
        <taxon>Ustilaginomycotina</taxon>
        <taxon>Exobasidiomycetes</taxon>
        <taxon>Microstromatales</taxon>
        <taxon>Microstromatales incertae sedis</taxon>
        <taxon>Pseudomicrostroma</taxon>
    </lineage>
</organism>
<dbReference type="Gene3D" id="3.40.50.720">
    <property type="entry name" value="NAD(P)-binding Rossmann-like Domain"/>
    <property type="match status" value="2"/>
</dbReference>
<evidence type="ECO:0000259" key="4">
    <source>
        <dbReference type="Pfam" id="PF02826"/>
    </source>
</evidence>
<gene>
    <name evidence="5" type="ORF">BCV69DRAFT_285196</name>
</gene>
<dbReference type="InterPro" id="IPR006139">
    <property type="entry name" value="D-isomer_2_OHA_DH_cat_dom"/>
</dbReference>
<dbReference type="GO" id="GO:0051287">
    <property type="term" value="F:NAD binding"/>
    <property type="evidence" value="ECO:0007669"/>
    <property type="project" value="InterPro"/>
</dbReference>
<evidence type="ECO:0000313" key="5">
    <source>
        <dbReference type="EMBL" id="PWN18217.1"/>
    </source>
</evidence>
<evidence type="ECO:0000259" key="3">
    <source>
        <dbReference type="Pfam" id="PF00389"/>
    </source>
</evidence>
<dbReference type="GO" id="GO:0016618">
    <property type="term" value="F:hydroxypyruvate reductase [NAD(P)H] activity"/>
    <property type="evidence" value="ECO:0007669"/>
    <property type="project" value="TreeGrafter"/>
</dbReference>
<dbReference type="RefSeq" id="XP_025345377.1">
    <property type="nucleotide sequence ID" value="XM_025493314.1"/>
</dbReference>
<dbReference type="InterPro" id="IPR006140">
    <property type="entry name" value="D-isomer_DH_NAD-bd"/>
</dbReference>
<dbReference type="InterPro" id="IPR050223">
    <property type="entry name" value="D-isomer_2-hydroxyacid_DH"/>
</dbReference>
<dbReference type="Proteomes" id="UP000245942">
    <property type="component" value="Unassembled WGS sequence"/>
</dbReference>
<dbReference type="GO" id="GO:0030267">
    <property type="term" value="F:glyoxylate reductase (NADPH) activity"/>
    <property type="evidence" value="ECO:0007669"/>
    <property type="project" value="TreeGrafter"/>
</dbReference>
<dbReference type="AlphaFoldDB" id="A0A316TYJ4"/>
<comment type="similarity">
    <text evidence="2">Belongs to the D-isomer specific 2-hydroxyacid dehydrogenase family.</text>
</comment>
<dbReference type="InterPro" id="IPR036291">
    <property type="entry name" value="NAD(P)-bd_dom_sf"/>
</dbReference>
<dbReference type="PANTHER" id="PTHR10996:SF277">
    <property type="entry name" value="GLYOXYLATE REDUCTASE_HYDROXYPYRUVATE REDUCTASE"/>
    <property type="match status" value="1"/>
</dbReference>
<dbReference type="SUPFAM" id="SSF51735">
    <property type="entry name" value="NAD(P)-binding Rossmann-fold domains"/>
    <property type="match status" value="1"/>
</dbReference>
<keyword evidence="6" id="KW-1185">Reference proteome</keyword>
<keyword evidence="1 2" id="KW-0560">Oxidoreductase</keyword>
<reference evidence="5 6" key="1">
    <citation type="journal article" date="2018" name="Mol. Biol. Evol.">
        <title>Broad Genomic Sampling Reveals a Smut Pathogenic Ancestry of the Fungal Clade Ustilaginomycotina.</title>
        <authorList>
            <person name="Kijpornyongpan T."/>
            <person name="Mondo S.J."/>
            <person name="Barry K."/>
            <person name="Sandor L."/>
            <person name="Lee J."/>
            <person name="Lipzen A."/>
            <person name="Pangilinan J."/>
            <person name="LaButti K."/>
            <person name="Hainaut M."/>
            <person name="Henrissat B."/>
            <person name="Grigoriev I.V."/>
            <person name="Spatafora J.W."/>
            <person name="Aime M.C."/>
        </authorList>
    </citation>
    <scope>NUCLEOTIDE SEQUENCE [LARGE SCALE GENOMIC DNA]</scope>
    <source>
        <strain evidence="5 6">MCA 4718</strain>
    </source>
</reference>
<dbReference type="OrthoDB" id="9991913at2759"/>
<dbReference type="Pfam" id="PF02826">
    <property type="entry name" value="2-Hacid_dh_C"/>
    <property type="match status" value="2"/>
</dbReference>
<protein>
    <recommendedName>
        <fullName evidence="7">Glyoxylate reductase</fullName>
    </recommendedName>
</protein>
<accession>A0A316TYJ4</accession>
<dbReference type="SUPFAM" id="SSF52283">
    <property type="entry name" value="Formate/glycerate dehydrogenase catalytic domain-like"/>
    <property type="match status" value="1"/>
</dbReference>
<evidence type="ECO:0008006" key="7">
    <source>
        <dbReference type="Google" id="ProtNLM"/>
    </source>
</evidence>
<name>A0A316TYJ4_9BASI</name>
<proteinExistence type="inferred from homology"/>
<dbReference type="CDD" id="cd05301">
    <property type="entry name" value="GDH"/>
    <property type="match status" value="1"/>
</dbReference>
<dbReference type="STRING" id="1684307.A0A316TYJ4"/>
<sequence length="409" mass="44118">MPLVHLSPSLLLLPTRAAKHSHLPLVPRFSPSPSFLTTSAAHAMSKPKILLTRSFPTSLLAEAEKDGKIELVSWPHKEKPADRKWVLENAKGAAGIAITMTEKVDEELLSAAGSSLKCISTLSVGYDHIDVRLCKERNIRVGNTPSVLNEAVSDLSLLLILAITRQAPAATRVVREGRWKDTPISPMAFTGPSLKGKTIGFFGFGGIAQTLALQLANFDVARILYKTSRERKFDSSDEYFGEFGKAHWEERQTLRQKCGKERIEVGSVSSLDALARESDIVVVLASLSPSTKHAIGSSFFEQMKSSAHLINVSRGPLVDTSALVSALKEGKLAGAALDVLEGEPAIPADHPLIADPDVKDKVFLLPHIGSANTETRMRMSALTEQNVLAGAGVPGAGFEGQEGRMEFEV</sequence>
<feature type="domain" description="D-isomer specific 2-hydroxyacid dehydrogenase NAD-binding" evidence="4">
    <location>
        <begin position="262"/>
        <end position="369"/>
    </location>
</feature>
<dbReference type="Pfam" id="PF00389">
    <property type="entry name" value="2-Hacid_dh"/>
    <property type="match status" value="1"/>
</dbReference>
<dbReference type="GeneID" id="37015048"/>
<dbReference type="EMBL" id="KZ819337">
    <property type="protein sequence ID" value="PWN18217.1"/>
    <property type="molecule type" value="Genomic_DNA"/>
</dbReference>
<feature type="domain" description="D-isomer specific 2-hydroxyacid dehydrogenase NAD-binding" evidence="4">
    <location>
        <begin position="158"/>
        <end position="233"/>
    </location>
</feature>